<proteinExistence type="predicted"/>
<sequence length="54" mass="5825">MTFGAHRGGILTASKVSNTGVFGDKVVCFFFAHLVLQLVKSCQSSKLLTLIQKP</sequence>
<reference evidence="1" key="1">
    <citation type="submission" date="2014-09" db="EMBL/GenBank/DDBJ databases">
        <authorList>
            <person name="Magalhaes I.L.F."/>
            <person name="Oliveira U."/>
            <person name="Santos F.R."/>
            <person name="Vidigal T.H.D.A."/>
            <person name="Brescovit A.D."/>
            <person name="Santos A.J."/>
        </authorList>
    </citation>
    <scope>NUCLEOTIDE SEQUENCE</scope>
    <source>
        <tissue evidence="1">Shoot tissue taken approximately 20 cm above the soil surface</tissue>
    </source>
</reference>
<evidence type="ECO:0000313" key="1">
    <source>
        <dbReference type="EMBL" id="JAD14814.1"/>
    </source>
</evidence>
<protein>
    <submittedName>
        <fullName evidence="1">Uncharacterized protein</fullName>
    </submittedName>
</protein>
<accession>A0A0A8XNA7</accession>
<name>A0A0A8XNA7_ARUDO</name>
<organism evidence="1">
    <name type="scientific">Arundo donax</name>
    <name type="common">Giant reed</name>
    <name type="synonym">Donax arundinaceus</name>
    <dbReference type="NCBI Taxonomy" id="35708"/>
    <lineage>
        <taxon>Eukaryota</taxon>
        <taxon>Viridiplantae</taxon>
        <taxon>Streptophyta</taxon>
        <taxon>Embryophyta</taxon>
        <taxon>Tracheophyta</taxon>
        <taxon>Spermatophyta</taxon>
        <taxon>Magnoliopsida</taxon>
        <taxon>Liliopsida</taxon>
        <taxon>Poales</taxon>
        <taxon>Poaceae</taxon>
        <taxon>PACMAD clade</taxon>
        <taxon>Arundinoideae</taxon>
        <taxon>Arundineae</taxon>
        <taxon>Arundo</taxon>
    </lineage>
</organism>
<reference evidence="1" key="2">
    <citation type="journal article" date="2015" name="Data Brief">
        <title>Shoot transcriptome of the giant reed, Arundo donax.</title>
        <authorList>
            <person name="Barrero R.A."/>
            <person name="Guerrero F.D."/>
            <person name="Moolhuijzen P."/>
            <person name="Goolsby J.A."/>
            <person name="Tidwell J."/>
            <person name="Bellgard S.E."/>
            <person name="Bellgard M.I."/>
        </authorList>
    </citation>
    <scope>NUCLEOTIDE SEQUENCE</scope>
    <source>
        <tissue evidence="1">Shoot tissue taken approximately 20 cm above the soil surface</tissue>
    </source>
</reference>
<dbReference type="AlphaFoldDB" id="A0A0A8XNA7"/>
<dbReference type="EMBL" id="GBRH01283081">
    <property type="protein sequence ID" value="JAD14814.1"/>
    <property type="molecule type" value="Transcribed_RNA"/>
</dbReference>